<sequence>MSDKKIPDEALRAPLEALSRQDPDVAKAYIECGLPPTRSQDAGFNGLVGMIISQQVSVQSAKAILGRLLEQVGEITPENILALDDDGMKAAGLSRPKQRYTRALAEDVLSARLQLERLSEMADDDVIDHLIQAKGIGRWTCEVYLLFALKRPDVMPAADLALQEAMKHLKGLENRPTPKEMYELSESWRPFRSAGARFLWHYYRHAGIA</sequence>
<dbReference type="OrthoDB" id="9811249at2"/>
<dbReference type="GO" id="GO:0032131">
    <property type="term" value="F:alkylated DNA binding"/>
    <property type="evidence" value="ECO:0007669"/>
    <property type="project" value="TreeGrafter"/>
</dbReference>
<dbReference type="GO" id="GO:0032993">
    <property type="term" value="C:protein-DNA complex"/>
    <property type="evidence" value="ECO:0007669"/>
    <property type="project" value="TreeGrafter"/>
</dbReference>
<dbReference type="PANTHER" id="PTHR43003">
    <property type="entry name" value="DNA-3-METHYLADENINE GLYCOSYLASE"/>
    <property type="match status" value="1"/>
</dbReference>
<evidence type="ECO:0000313" key="7">
    <source>
        <dbReference type="Proteomes" id="UP000035444"/>
    </source>
</evidence>
<dbReference type="InterPro" id="IPR003265">
    <property type="entry name" value="HhH-GPD_domain"/>
</dbReference>
<gene>
    <name evidence="6" type="ORF">WH96_02300</name>
</gene>
<dbReference type="GO" id="GO:0043916">
    <property type="term" value="F:DNA-7-methylguanine glycosylase activity"/>
    <property type="evidence" value="ECO:0007669"/>
    <property type="project" value="TreeGrafter"/>
</dbReference>
<evidence type="ECO:0000256" key="2">
    <source>
        <dbReference type="ARBA" id="ARBA00012000"/>
    </source>
</evidence>
<evidence type="ECO:0000256" key="1">
    <source>
        <dbReference type="ARBA" id="ARBA00000086"/>
    </source>
</evidence>
<evidence type="ECO:0000313" key="6">
    <source>
        <dbReference type="EMBL" id="KLN62359.1"/>
    </source>
</evidence>
<dbReference type="InterPro" id="IPR051912">
    <property type="entry name" value="Alkylbase_DNA_Glycosylase/TA"/>
</dbReference>
<evidence type="ECO:0000256" key="4">
    <source>
        <dbReference type="ARBA" id="ARBA00023204"/>
    </source>
</evidence>
<dbReference type="CDD" id="cd00056">
    <property type="entry name" value="ENDO3c"/>
    <property type="match status" value="1"/>
</dbReference>
<dbReference type="GO" id="GO:0005737">
    <property type="term" value="C:cytoplasm"/>
    <property type="evidence" value="ECO:0007669"/>
    <property type="project" value="TreeGrafter"/>
</dbReference>
<accession>A0A0H2MID8</accession>
<dbReference type="SUPFAM" id="SSF48150">
    <property type="entry name" value="DNA-glycosylase"/>
    <property type="match status" value="1"/>
</dbReference>
<dbReference type="STRING" id="1489064.WH96_02300"/>
<keyword evidence="7" id="KW-1185">Reference proteome</keyword>
<dbReference type="RefSeq" id="WP_047762482.1">
    <property type="nucleotide sequence ID" value="NZ_LAQL01000002.1"/>
</dbReference>
<dbReference type="Proteomes" id="UP000035444">
    <property type="component" value="Unassembled WGS sequence"/>
</dbReference>
<dbReference type="PANTHER" id="PTHR43003:SF5">
    <property type="entry name" value="DNA-3-METHYLADENINE GLYCOSYLASE"/>
    <property type="match status" value="1"/>
</dbReference>
<evidence type="ECO:0000256" key="3">
    <source>
        <dbReference type="ARBA" id="ARBA00022763"/>
    </source>
</evidence>
<dbReference type="Pfam" id="PF00730">
    <property type="entry name" value="HhH-GPD"/>
    <property type="match status" value="1"/>
</dbReference>
<dbReference type="Gene3D" id="1.10.1670.40">
    <property type="match status" value="1"/>
</dbReference>
<proteinExistence type="predicted"/>
<comment type="catalytic activity">
    <reaction evidence="1">
        <text>Hydrolysis of alkylated DNA, releasing 3-methyladenine, 3-methylguanine, 7-methylguanine and 7-methyladenine.</text>
        <dbReference type="EC" id="3.2.2.21"/>
    </reaction>
</comment>
<organism evidence="6 7">
    <name type="scientific">Kiloniella spongiae</name>
    <dbReference type="NCBI Taxonomy" id="1489064"/>
    <lineage>
        <taxon>Bacteria</taxon>
        <taxon>Pseudomonadati</taxon>
        <taxon>Pseudomonadota</taxon>
        <taxon>Alphaproteobacteria</taxon>
        <taxon>Rhodospirillales</taxon>
        <taxon>Kiloniellaceae</taxon>
        <taxon>Kiloniella</taxon>
    </lineage>
</organism>
<comment type="caution">
    <text evidence="6">The sequence shown here is derived from an EMBL/GenBank/DDBJ whole genome shotgun (WGS) entry which is preliminary data.</text>
</comment>
<dbReference type="GO" id="GO:0006307">
    <property type="term" value="P:DNA alkylation repair"/>
    <property type="evidence" value="ECO:0007669"/>
    <property type="project" value="TreeGrafter"/>
</dbReference>
<dbReference type="EMBL" id="LAQL01000002">
    <property type="protein sequence ID" value="KLN62359.1"/>
    <property type="molecule type" value="Genomic_DNA"/>
</dbReference>
<dbReference type="Gene3D" id="1.10.340.30">
    <property type="entry name" value="Hypothetical protein, domain 2"/>
    <property type="match status" value="1"/>
</dbReference>
<protein>
    <recommendedName>
        <fullName evidence="2">DNA-3-methyladenine glycosylase II</fullName>
        <ecNumber evidence="2">3.2.2.21</ecNumber>
    </recommendedName>
</protein>
<dbReference type="InterPro" id="IPR011257">
    <property type="entry name" value="DNA_glycosylase"/>
</dbReference>
<dbReference type="GO" id="GO:0006285">
    <property type="term" value="P:base-excision repair, AP site formation"/>
    <property type="evidence" value="ECO:0007669"/>
    <property type="project" value="TreeGrafter"/>
</dbReference>
<feature type="domain" description="HhH-GPD" evidence="5">
    <location>
        <begin position="52"/>
        <end position="204"/>
    </location>
</feature>
<reference evidence="6 7" key="1">
    <citation type="submission" date="2015-03" db="EMBL/GenBank/DDBJ databases">
        <title>Genome Sequence of Kiloniella spongiae MEBiC09566, isolated from a marine sponge.</title>
        <authorList>
            <person name="Shao Z."/>
            <person name="Wang L."/>
            <person name="Li X."/>
        </authorList>
    </citation>
    <scope>NUCLEOTIDE SEQUENCE [LARGE SCALE GENOMIC DNA]</scope>
    <source>
        <strain evidence="6 7">MEBiC09566</strain>
    </source>
</reference>
<name>A0A0H2MID8_9PROT</name>
<keyword evidence="3" id="KW-0227">DNA damage</keyword>
<dbReference type="AlphaFoldDB" id="A0A0H2MID8"/>
<dbReference type="SMART" id="SM00478">
    <property type="entry name" value="ENDO3c"/>
    <property type="match status" value="1"/>
</dbReference>
<keyword evidence="4" id="KW-0234">DNA repair</keyword>
<dbReference type="EC" id="3.2.2.21" evidence="2"/>
<dbReference type="GO" id="GO:0008725">
    <property type="term" value="F:DNA-3-methyladenine glycosylase activity"/>
    <property type="evidence" value="ECO:0007669"/>
    <property type="project" value="TreeGrafter"/>
</dbReference>
<evidence type="ECO:0000259" key="5">
    <source>
        <dbReference type="SMART" id="SM00478"/>
    </source>
</evidence>